<evidence type="ECO:0000313" key="4">
    <source>
        <dbReference type="EMBL" id="TIC89846.1"/>
    </source>
</evidence>
<protein>
    <submittedName>
        <fullName evidence="4">Acetamidase</fullName>
    </submittedName>
</protein>
<evidence type="ECO:0000259" key="3">
    <source>
        <dbReference type="Pfam" id="PF01425"/>
    </source>
</evidence>
<dbReference type="AlphaFoldDB" id="A0A4T0VDW2"/>
<dbReference type="PANTHER" id="PTHR46072:SF3">
    <property type="entry name" value="AMIDASE"/>
    <property type="match status" value="1"/>
</dbReference>
<dbReference type="Pfam" id="PF01425">
    <property type="entry name" value="Amidase"/>
    <property type="match status" value="2"/>
</dbReference>
<gene>
    <name evidence="4" type="ORF">CH35J_012282</name>
</gene>
<evidence type="ECO:0000313" key="5">
    <source>
        <dbReference type="Proteomes" id="UP000305883"/>
    </source>
</evidence>
<sequence>MPAAAKWEVIASRHRAKQQQAIPQAWTIPDSKLKELSGTGTGHEGRLIALNALGKSALLTEKELDISGNYTARELLDKIHGRDLSSEEVTLAFCKRAAVAQQLTSCLTEIFFHQGIARARQLDQHMIATGRPFGPLHGLPISLKDSFVIEGHHATVGYVEFLKRPPPTANSAMVDLLLDAGAVFFCKTNIPQTLMTADSENNIFGRTLNPHKTSLTAGGSTGGEGALISFRGSVLGIGTDIAGSIRIPSLCCGIYGFKPTADQLDTAHQLSEFLRLRSGYADSWRSTWRDNNLDVVVGPGAISTAVPHDTYGAPVYTLMWNVLDYPAGIIPYGVASKDKDFQYQKAITPFDADYDPEASDGAPCAIQVVAPRFRDEECLQAMRIIDRDIRQ</sequence>
<proteinExistence type="inferred from homology"/>
<dbReference type="InterPro" id="IPR023631">
    <property type="entry name" value="Amidase_dom"/>
</dbReference>
<reference evidence="4 5" key="1">
    <citation type="journal article" date="2019" name="Genome Biol. Evol.">
        <title>Genomic Plasticity Mediated by Transposable Elements in the Plant Pathogenic Fungus Colletotrichum higginsianum.</title>
        <authorList>
            <person name="Tsushima A."/>
            <person name="Gan P."/>
            <person name="Kumakura N."/>
            <person name="Narusaka M."/>
            <person name="Takano Y."/>
            <person name="Narusaka Y."/>
            <person name="Shirasu K."/>
        </authorList>
    </citation>
    <scope>NUCLEOTIDE SEQUENCE [LARGE SCALE GENOMIC DNA]</scope>
    <source>
        <strain evidence="4 5">MAFF305635-RFP</strain>
    </source>
</reference>
<organism evidence="4 5">
    <name type="scientific">Colletotrichum higginsianum</name>
    <dbReference type="NCBI Taxonomy" id="80884"/>
    <lineage>
        <taxon>Eukaryota</taxon>
        <taxon>Fungi</taxon>
        <taxon>Dikarya</taxon>
        <taxon>Ascomycota</taxon>
        <taxon>Pezizomycotina</taxon>
        <taxon>Sordariomycetes</taxon>
        <taxon>Hypocreomycetidae</taxon>
        <taxon>Glomerellales</taxon>
        <taxon>Glomerellaceae</taxon>
        <taxon>Colletotrichum</taxon>
        <taxon>Colletotrichum destructivum species complex</taxon>
    </lineage>
</organism>
<accession>A0A4T0VDW2</accession>
<name>A0A4T0VDW2_9PEZI</name>
<dbReference type="Gene3D" id="3.90.1300.10">
    <property type="entry name" value="Amidase signature (AS) domain"/>
    <property type="match status" value="2"/>
</dbReference>
<dbReference type="PANTHER" id="PTHR46072">
    <property type="entry name" value="AMIDASE-RELATED-RELATED"/>
    <property type="match status" value="1"/>
</dbReference>
<evidence type="ECO:0000256" key="2">
    <source>
        <dbReference type="ARBA" id="ARBA00022801"/>
    </source>
</evidence>
<dbReference type="Proteomes" id="UP000305883">
    <property type="component" value="Unassembled WGS sequence"/>
</dbReference>
<dbReference type="EMBL" id="MWPZ01000013">
    <property type="protein sequence ID" value="TIC89846.1"/>
    <property type="molecule type" value="Genomic_DNA"/>
</dbReference>
<dbReference type="OrthoDB" id="6428749at2759"/>
<dbReference type="InterPro" id="IPR036928">
    <property type="entry name" value="AS_sf"/>
</dbReference>
<comment type="caution">
    <text evidence="4">The sequence shown here is derived from an EMBL/GenBank/DDBJ whole genome shotgun (WGS) entry which is preliminary data.</text>
</comment>
<keyword evidence="2" id="KW-0378">Hydrolase</keyword>
<dbReference type="GO" id="GO:0016787">
    <property type="term" value="F:hydrolase activity"/>
    <property type="evidence" value="ECO:0007669"/>
    <property type="project" value="UniProtKB-KW"/>
</dbReference>
<dbReference type="SUPFAM" id="SSF75304">
    <property type="entry name" value="Amidase signature (AS) enzymes"/>
    <property type="match status" value="2"/>
</dbReference>
<evidence type="ECO:0000256" key="1">
    <source>
        <dbReference type="ARBA" id="ARBA00009199"/>
    </source>
</evidence>
<feature type="domain" description="Amidase" evidence="3">
    <location>
        <begin position="275"/>
        <end position="379"/>
    </location>
</feature>
<comment type="similarity">
    <text evidence="1">Belongs to the amidase family.</text>
</comment>
<feature type="domain" description="Amidase" evidence="3">
    <location>
        <begin position="88"/>
        <end position="262"/>
    </location>
</feature>